<protein>
    <submittedName>
        <fullName evidence="2">Uncharacterized protein</fullName>
    </submittedName>
</protein>
<name>A0A5P8K6A8_9ACTN</name>
<dbReference type="KEGG" id="sphv:F9278_23185"/>
<keyword evidence="3" id="KW-1185">Reference proteome</keyword>
<dbReference type="RefSeq" id="WP_152170040.1">
    <property type="nucleotide sequence ID" value="NZ_CP045096.1"/>
</dbReference>
<organism evidence="2 3">
    <name type="scientific">Streptomyces phaeolivaceus</name>
    <dbReference type="NCBI Taxonomy" id="2653200"/>
    <lineage>
        <taxon>Bacteria</taxon>
        <taxon>Bacillati</taxon>
        <taxon>Actinomycetota</taxon>
        <taxon>Actinomycetes</taxon>
        <taxon>Kitasatosporales</taxon>
        <taxon>Streptomycetaceae</taxon>
        <taxon>Streptomyces</taxon>
    </lineage>
</organism>
<reference evidence="2 3" key="1">
    <citation type="submission" date="2019-10" db="EMBL/GenBank/DDBJ databases">
        <title>Streptomyces sp. strain GY16 isolated from leaves of Broussonetia papyrifera.</title>
        <authorList>
            <person name="Mo P."/>
        </authorList>
    </citation>
    <scope>NUCLEOTIDE SEQUENCE [LARGE SCALE GENOMIC DNA]</scope>
    <source>
        <strain evidence="2 3">GY16</strain>
    </source>
</reference>
<dbReference type="EMBL" id="CP045096">
    <property type="protein sequence ID" value="QFQ98584.1"/>
    <property type="molecule type" value="Genomic_DNA"/>
</dbReference>
<evidence type="ECO:0000313" key="3">
    <source>
        <dbReference type="Proteomes" id="UP000327294"/>
    </source>
</evidence>
<evidence type="ECO:0000313" key="2">
    <source>
        <dbReference type="EMBL" id="QFQ98584.1"/>
    </source>
</evidence>
<proteinExistence type="predicted"/>
<sequence length="72" mass="7873">MTDDEIPTDPPGPPRFQGHADSGSYGRDTGRVGQLSENDLKGMSPDEIVAAEDAGQLDELLNRGAYNHRYRD</sequence>
<dbReference type="Proteomes" id="UP000327294">
    <property type="component" value="Chromosome"/>
</dbReference>
<feature type="region of interest" description="Disordered" evidence="1">
    <location>
        <begin position="1"/>
        <end position="43"/>
    </location>
</feature>
<dbReference type="AlphaFoldDB" id="A0A5P8K6A8"/>
<evidence type="ECO:0000256" key="1">
    <source>
        <dbReference type="SAM" id="MobiDB-lite"/>
    </source>
</evidence>
<accession>A0A5P8K6A8</accession>
<gene>
    <name evidence="2" type="ORF">F9278_23185</name>
</gene>